<evidence type="ECO:0000256" key="1">
    <source>
        <dbReference type="SAM" id="MobiDB-lite"/>
    </source>
</evidence>
<reference evidence="2 3" key="1">
    <citation type="submission" date="2017-08" db="EMBL/GenBank/DDBJ databases">
        <authorList>
            <person name="de Groot N.N."/>
        </authorList>
    </citation>
    <scope>NUCLEOTIDE SEQUENCE [LARGE SCALE GENOMIC DNA]</scope>
    <source>
        <strain evidence="2 3">USBA 352</strain>
    </source>
</reference>
<accession>A0A285SBL7</accession>
<proteinExistence type="predicted"/>
<dbReference type="OrthoDB" id="9914414at2"/>
<organism evidence="2 3">
    <name type="scientific">Stappia indica</name>
    <dbReference type="NCBI Taxonomy" id="538381"/>
    <lineage>
        <taxon>Bacteria</taxon>
        <taxon>Pseudomonadati</taxon>
        <taxon>Pseudomonadota</taxon>
        <taxon>Alphaproteobacteria</taxon>
        <taxon>Hyphomicrobiales</taxon>
        <taxon>Stappiaceae</taxon>
        <taxon>Stappia</taxon>
    </lineage>
</organism>
<gene>
    <name evidence="2" type="ORF">SAMN05421512_10441</name>
</gene>
<dbReference type="AlphaFoldDB" id="A0A285SBL7"/>
<dbReference type="RefSeq" id="WP_097174517.1">
    <property type="nucleotide sequence ID" value="NZ_OBML01000004.1"/>
</dbReference>
<name>A0A285SBL7_9HYPH</name>
<evidence type="ECO:0000313" key="3">
    <source>
        <dbReference type="Proteomes" id="UP000219331"/>
    </source>
</evidence>
<evidence type="ECO:0000313" key="2">
    <source>
        <dbReference type="EMBL" id="SOC03115.1"/>
    </source>
</evidence>
<protein>
    <submittedName>
        <fullName evidence="2">Uncharacterized protein</fullName>
    </submittedName>
</protein>
<dbReference type="Proteomes" id="UP000219331">
    <property type="component" value="Unassembled WGS sequence"/>
</dbReference>
<dbReference type="EMBL" id="OBML01000004">
    <property type="protein sequence ID" value="SOC03115.1"/>
    <property type="molecule type" value="Genomic_DNA"/>
</dbReference>
<feature type="compositionally biased region" description="Basic residues" evidence="1">
    <location>
        <begin position="85"/>
        <end position="99"/>
    </location>
</feature>
<feature type="region of interest" description="Disordered" evidence="1">
    <location>
        <begin position="81"/>
        <end position="114"/>
    </location>
</feature>
<keyword evidence="3" id="KW-1185">Reference proteome</keyword>
<sequence>MLFGDPNDKTPAQSGWSVDWRFDQLMMKLGRYDQMTLARGLAGRRFGSDDLSLLTGEQKAQFISDCEQELAIAIALDDSPAAPRPAKRLTRQRPRRRQRLLGGLNGRSSSVSPE</sequence>